<evidence type="ECO:0000313" key="8">
    <source>
        <dbReference type="Proteomes" id="UP000002943"/>
    </source>
</evidence>
<sequence>MATMKDIAKLAGVSTSTVSHVINQTRFVSEEISLRVNNAAKALNYYAPSALARSLKVNRTNTIGMLVTTSTNPFFGEVVKGVERNCYQQGYNLILCNTEGDNARMRDSINTLMQKRVDGFILMCSSLEGERIDVFERYPDVPVVVMDWGPMLFTKDKIQDNSLLGGYLATQHLIDNGHTNIGCITGPLIKYQAQMRYEGYKRAMLEKGLEFNADWIVESDFECEGGYHAFKTMSDRGRLPSAIFVSNDMMAMGMINAASELGIQVPEDLSIIGYDDVHIAKFMTPSLTTIHQPKYRLGEAAVDTLLRKLNHQSDQPEVVQLEPTLVVRKSVRNITDIETSEYANKK</sequence>
<evidence type="ECO:0000259" key="6">
    <source>
        <dbReference type="PROSITE" id="PS50932"/>
    </source>
</evidence>
<dbReference type="eggNOG" id="COG1609">
    <property type="taxonomic scope" value="Bacteria"/>
</dbReference>
<dbReference type="Gene3D" id="1.10.260.40">
    <property type="entry name" value="lambda repressor-like DNA-binding domains"/>
    <property type="match status" value="1"/>
</dbReference>
<evidence type="ECO:0000313" key="7">
    <source>
        <dbReference type="EMBL" id="EFP96220.1"/>
    </source>
</evidence>
<evidence type="ECO:0000256" key="2">
    <source>
        <dbReference type="ARBA" id="ARBA00023015"/>
    </source>
</evidence>
<dbReference type="GO" id="GO:0003700">
    <property type="term" value="F:DNA-binding transcription factor activity"/>
    <property type="evidence" value="ECO:0007669"/>
    <property type="project" value="TreeGrafter"/>
</dbReference>
<dbReference type="InterPro" id="IPR000843">
    <property type="entry name" value="HTH_LacI"/>
</dbReference>
<name>E3BKM6_9VIBR</name>
<keyword evidence="3" id="KW-0238">DNA-binding</keyword>
<dbReference type="SUPFAM" id="SSF53822">
    <property type="entry name" value="Periplasmic binding protein-like I"/>
    <property type="match status" value="1"/>
</dbReference>
<dbReference type="SMART" id="SM00354">
    <property type="entry name" value="HTH_LACI"/>
    <property type="match status" value="1"/>
</dbReference>
<evidence type="ECO:0000256" key="4">
    <source>
        <dbReference type="ARBA" id="ARBA00023163"/>
    </source>
</evidence>
<dbReference type="PRINTS" id="PR00036">
    <property type="entry name" value="HTHLACI"/>
</dbReference>
<dbReference type="EMBL" id="AEIU01000075">
    <property type="protein sequence ID" value="EFP96220.1"/>
    <property type="molecule type" value="Genomic_DNA"/>
</dbReference>
<proteinExistence type="predicted"/>
<dbReference type="CDD" id="cd06275">
    <property type="entry name" value="PBP1_PurR"/>
    <property type="match status" value="1"/>
</dbReference>
<evidence type="ECO:0000256" key="5">
    <source>
        <dbReference type="ARBA" id="ARBA00044140"/>
    </source>
</evidence>
<accession>E3BKM6</accession>
<dbReference type="InterPro" id="IPR028082">
    <property type="entry name" value="Peripla_BP_I"/>
</dbReference>
<comment type="caution">
    <text evidence="7">The sequence shown here is derived from an EMBL/GenBank/DDBJ whole genome shotgun (WGS) entry which is preliminary data.</text>
</comment>
<dbReference type="InterPro" id="IPR046335">
    <property type="entry name" value="LacI/GalR-like_sensor"/>
</dbReference>
<dbReference type="PANTHER" id="PTHR30146">
    <property type="entry name" value="LACI-RELATED TRANSCRIPTIONAL REPRESSOR"/>
    <property type="match status" value="1"/>
</dbReference>
<gene>
    <name evidence="7" type="ORF">VIBC2010_11664</name>
</gene>
<dbReference type="Gene3D" id="3.40.50.2300">
    <property type="match status" value="2"/>
</dbReference>
<dbReference type="InterPro" id="IPR057343">
    <property type="entry name" value="PurR_sensor_dom"/>
</dbReference>
<keyword evidence="8" id="KW-1185">Reference proteome</keyword>
<evidence type="ECO:0000256" key="3">
    <source>
        <dbReference type="ARBA" id="ARBA00023125"/>
    </source>
</evidence>
<dbReference type="STRING" id="796620.VIBC2010_11664"/>
<dbReference type="CDD" id="cd01392">
    <property type="entry name" value="HTH_LacI"/>
    <property type="match status" value="1"/>
</dbReference>
<reference evidence="7 8" key="1">
    <citation type="journal article" date="2012" name="Int. J. Syst. Evol. Microbiol.">
        <title>Vibrio caribbeanicus sp. nov., isolated from the marine sponge Scleritoderma cyanea.</title>
        <authorList>
            <person name="Hoffmann M."/>
            <person name="Monday S.R."/>
            <person name="Allard M.W."/>
            <person name="Strain E.A."/>
            <person name="Whittaker P."/>
            <person name="Naum M."/>
            <person name="McCarthy P.J."/>
            <person name="Lopez J.V."/>
            <person name="Fischer M."/>
            <person name="Brown E.W."/>
        </authorList>
    </citation>
    <scope>NUCLEOTIDE SEQUENCE [LARGE SCALE GENOMIC DNA]</scope>
    <source>
        <strain evidence="7 8">ATCC BAA-2122</strain>
    </source>
</reference>
<dbReference type="OrthoDB" id="9798934at2"/>
<protein>
    <recommendedName>
        <fullName evidence="5">Ribose operon repressor</fullName>
    </recommendedName>
</protein>
<dbReference type="PROSITE" id="PS50932">
    <property type="entry name" value="HTH_LACI_2"/>
    <property type="match status" value="1"/>
</dbReference>
<dbReference type="Proteomes" id="UP000002943">
    <property type="component" value="Unassembled WGS sequence"/>
</dbReference>
<organism evidence="7 8">
    <name type="scientific">Vibrio caribbeanicus ATCC BAA-2122</name>
    <dbReference type="NCBI Taxonomy" id="796620"/>
    <lineage>
        <taxon>Bacteria</taxon>
        <taxon>Pseudomonadati</taxon>
        <taxon>Pseudomonadota</taxon>
        <taxon>Gammaproteobacteria</taxon>
        <taxon>Vibrionales</taxon>
        <taxon>Vibrionaceae</taxon>
        <taxon>Vibrio</taxon>
    </lineage>
</organism>
<dbReference type="RefSeq" id="WP_009601595.1">
    <property type="nucleotide sequence ID" value="NZ_AEIU01000075.1"/>
</dbReference>
<dbReference type="PROSITE" id="PS00356">
    <property type="entry name" value="HTH_LACI_1"/>
    <property type="match status" value="1"/>
</dbReference>
<dbReference type="InterPro" id="IPR010982">
    <property type="entry name" value="Lambda_DNA-bd_dom_sf"/>
</dbReference>
<keyword evidence="1" id="KW-0678">Repressor</keyword>
<dbReference type="PANTHER" id="PTHR30146:SF145">
    <property type="entry name" value="RIBOSE OPERON REPRESSOR"/>
    <property type="match status" value="1"/>
</dbReference>
<dbReference type="AlphaFoldDB" id="E3BKM6"/>
<keyword evidence="4" id="KW-0804">Transcription</keyword>
<dbReference type="Pfam" id="PF00356">
    <property type="entry name" value="LacI"/>
    <property type="match status" value="1"/>
</dbReference>
<dbReference type="Pfam" id="PF13377">
    <property type="entry name" value="Peripla_BP_3"/>
    <property type="match status" value="1"/>
</dbReference>
<dbReference type="GO" id="GO:0000976">
    <property type="term" value="F:transcription cis-regulatory region binding"/>
    <property type="evidence" value="ECO:0007669"/>
    <property type="project" value="TreeGrafter"/>
</dbReference>
<feature type="domain" description="HTH lacI-type" evidence="6">
    <location>
        <begin position="2"/>
        <end position="57"/>
    </location>
</feature>
<dbReference type="SUPFAM" id="SSF47413">
    <property type="entry name" value="lambda repressor-like DNA-binding domains"/>
    <property type="match status" value="1"/>
</dbReference>
<evidence type="ECO:0000256" key="1">
    <source>
        <dbReference type="ARBA" id="ARBA00022491"/>
    </source>
</evidence>
<keyword evidence="2" id="KW-0805">Transcription regulation</keyword>